<dbReference type="SUPFAM" id="SSF51735">
    <property type="entry name" value="NAD(P)-binding Rossmann-fold domains"/>
    <property type="match status" value="1"/>
</dbReference>
<dbReference type="InterPro" id="IPR011032">
    <property type="entry name" value="GroES-like_sf"/>
</dbReference>
<organism evidence="3 4">
    <name type="scientific">Streptomyces noursei</name>
    <name type="common">Streptomyces albulus</name>
    <dbReference type="NCBI Taxonomy" id="1971"/>
    <lineage>
        <taxon>Bacteria</taxon>
        <taxon>Bacillati</taxon>
        <taxon>Actinomycetota</taxon>
        <taxon>Actinomycetes</taxon>
        <taxon>Kitasatosporales</taxon>
        <taxon>Streptomycetaceae</taxon>
        <taxon>Streptomyces</taxon>
    </lineage>
</organism>
<dbReference type="GO" id="GO:0016628">
    <property type="term" value="F:oxidoreductase activity, acting on the CH-CH group of donors, NAD or NADP as acceptor"/>
    <property type="evidence" value="ECO:0007669"/>
    <property type="project" value="InterPro"/>
</dbReference>
<dbReference type="InterPro" id="IPR041694">
    <property type="entry name" value="ADH_N_2"/>
</dbReference>
<dbReference type="InterPro" id="IPR013149">
    <property type="entry name" value="ADH-like_C"/>
</dbReference>
<dbReference type="EMBL" id="LJSN01000003">
    <property type="protein sequence ID" value="PNE37110.1"/>
    <property type="molecule type" value="Genomic_DNA"/>
</dbReference>
<protein>
    <submittedName>
        <fullName evidence="3">NADP-dependent oxidoreductase</fullName>
    </submittedName>
</protein>
<dbReference type="InterPro" id="IPR020843">
    <property type="entry name" value="ER"/>
</dbReference>
<dbReference type="FunFam" id="3.40.50.720:FF:000121">
    <property type="entry name" value="Prostaglandin reductase 2"/>
    <property type="match status" value="1"/>
</dbReference>
<comment type="caution">
    <text evidence="3">The sequence shown here is derived from an EMBL/GenBank/DDBJ whole genome shotgun (WGS) entry which is preliminary data.</text>
</comment>
<reference evidence="4" key="1">
    <citation type="submission" date="2015-09" db="EMBL/GenBank/DDBJ databases">
        <authorList>
            <person name="Graham D.E."/>
            <person name="Mahan K.M."/>
            <person name="Klingeman D.M."/>
            <person name="Fida T."/>
            <person name="Giannone R.J."/>
            <person name="Hettich R.L."/>
            <person name="Parry R.J."/>
            <person name="Spain J.C."/>
        </authorList>
    </citation>
    <scope>NUCLEOTIDE SEQUENCE [LARGE SCALE GENOMIC DNA]</scope>
    <source>
        <strain evidence="4">JCM 4701</strain>
    </source>
</reference>
<dbReference type="CDD" id="cd05288">
    <property type="entry name" value="PGDH"/>
    <property type="match status" value="1"/>
</dbReference>
<feature type="domain" description="Enoyl reductase (ER)" evidence="2">
    <location>
        <begin position="16"/>
        <end position="333"/>
    </location>
</feature>
<dbReference type="PANTHER" id="PTHR43205:SF7">
    <property type="entry name" value="PROSTAGLANDIN REDUCTASE 1"/>
    <property type="match status" value="1"/>
</dbReference>
<dbReference type="SUPFAM" id="SSF50129">
    <property type="entry name" value="GroES-like"/>
    <property type="match status" value="1"/>
</dbReference>
<dbReference type="AlphaFoldDB" id="A0A2N8P7Z6"/>
<proteinExistence type="predicted"/>
<dbReference type="Proteomes" id="UP000236047">
    <property type="component" value="Unassembled WGS sequence"/>
</dbReference>
<accession>A0A2N8P7Z6</accession>
<evidence type="ECO:0000256" key="1">
    <source>
        <dbReference type="ARBA" id="ARBA00023002"/>
    </source>
</evidence>
<evidence type="ECO:0000259" key="2">
    <source>
        <dbReference type="SMART" id="SM00829"/>
    </source>
</evidence>
<keyword evidence="4" id="KW-1185">Reference proteome</keyword>
<dbReference type="RefSeq" id="WP_102924833.1">
    <property type="nucleotide sequence ID" value="NZ_LJSN01000003.1"/>
</dbReference>
<dbReference type="Pfam" id="PF00107">
    <property type="entry name" value="ADH_zinc_N"/>
    <property type="match status" value="1"/>
</dbReference>
<evidence type="ECO:0000313" key="4">
    <source>
        <dbReference type="Proteomes" id="UP000236047"/>
    </source>
</evidence>
<gene>
    <name evidence="3" type="ORF">AOB60_22150</name>
</gene>
<dbReference type="SMART" id="SM00829">
    <property type="entry name" value="PKS_ER"/>
    <property type="match status" value="1"/>
</dbReference>
<dbReference type="InterPro" id="IPR036291">
    <property type="entry name" value="NAD(P)-bd_dom_sf"/>
</dbReference>
<dbReference type="InterPro" id="IPR045010">
    <property type="entry name" value="MDR_fam"/>
</dbReference>
<dbReference type="PANTHER" id="PTHR43205">
    <property type="entry name" value="PROSTAGLANDIN REDUCTASE"/>
    <property type="match status" value="1"/>
</dbReference>
<sequence length="335" mass="35574">MTYTAQEWQLSRRPEGRPEPADFRLVERELPAPDEGEALVRNSFLSVDPYMRVLMGTAQPGVPVYPLNWPMTGGAVGVVVASRSPGLSPGDLVLSDLGWRTAAVAPARRFTRLERVPGMPDSAFLGALGMTGLSAYVGLARIAQLEPGERVFISGAAGAVGSLAGQMARLLGAKAVIGSAGSEEKVAYLTTELGFSAAFNYKAGDVHAQLAQAAPEGIEVYFDNVGGDHLEAAIDALNLDGRAALCGAISGYHLSEPPPGPRNMIELVKKRLTLRGFEVGDHMDLHPRFARQMGSWLAEGQITFRETVEHGIKGAVDAFLGLLDGRNTGKAVVQL</sequence>
<dbReference type="Gene3D" id="3.40.50.720">
    <property type="entry name" value="NAD(P)-binding Rossmann-like Domain"/>
    <property type="match status" value="1"/>
</dbReference>
<dbReference type="Gene3D" id="3.90.180.10">
    <property type="entry name" value="Medium-chain alcohol dehydrogenases, catalytic domain"/>
    <property type="match status" value="1"/>
</dbReference>
<evidence type="ECO:0000313" key="3">
    <source>
        <dbReference type="EMBL" id="PNE37110.1"/>
    </source>
</evidence>
<keyword evidence="1" id="KW-0560">Oxidoreductase</keyword>
<name>A0A2N8P7Z6_STRNR</name>
<dbReference type="Pfam" id="PF16884">
    <property type="entry name" value="ADH_N_2"/>
    <property type="match status" value="1"/>
</dbReference>